<dbReference type="EMBL" id="JBBWWR010000016">
    <property type="protein sequence ID" value="KAK8947517.1"/>
    <property type="molecule type" value="Genomic_DNA"/>
</dbReference>
<accession>A0ABR2LPR0</accession>
<evidence type="ECO:0000313" key="3">
    <source>
        <dbReference type="Proteomes" id="UP001412067"/>
    </source>
</evidence>
<name>A0ABR2LPR0_9ASPA</name>
<evidence type="ECO:0000256" key="1">
    <source>
        <dbReference type="SAM" id="MobiDB-lite"/>
    </source>
</evidence>
<keyword evidence="3" id="KW-1185">Reference proteome</keyword>
<comment type="caution">
    <text evidence="2">The sequence shown here is derived from an EMBL/GenBank/DDBJ whole genome shotgun (WGS) entry which is preliminary data.</text>
</comment>
<protein>
    <submittedName>
        <fullName evidence="2">Uncharacterized protein</fullName>
    </submittedName>
</protein>
<organism evidence="2 3">
    <name type="scientific">Platanthera guangdongensis</name>
    <dbReference type="NCBI Taxonomy" id="2320717"/>
    <lineage>
        <taxon>Eukaryota</taxon>
        <taxon>Viridiplantae</taxon>
        <taxon>Streptophyta</taxon>
        <taxon>Embryophyta</taxon>
        <taxon>Tracheophyta</taxon>
        <taxon>Spermatophyta</taxon>
        <taxon>Magnoliopsida</taxon>
        <taxon>Liliopsida</taxon>
        <taxon>Asparagales</taxon>
        <taxon>Orchidaceae</taxon>
        <taxon>Orchidoideae</taxon>
        <taxon>Orchideae</taxon>
        <taxon>Orchidinae</taxon>
        <taxon>Platanthera</taxon>
    </lineage>
</organism>
<gene>
    <name evidence="2" type="ORF">KSP40_PGU014971</name>
</gene>
<proteinExistence type="predicted"/>
<feature type="compositionally biased region" description="Polar residues" evidence="1">
    <location>
        <begin position="80"/>
        <end position="99"/>
    </location>
</feature>
<evidence type="ECO:0000313" key="2">
    <source>
        <dbReference type="EMBL" id="KAK8947517.1"/>
    </source>
</evidence>
<reference evidence="2 3" key="1">
    <citation type="journal article" date="2022" name="Nat. Plants">
        <title>Genomes of leafy and leafless Platanthera orchids illuminate the evolution of mycoheterotrophy.</title>
        <authorList>
            <person name="Li M.H."/>
            <person name="Liu K.W."/>
            <person name="Li Z."/>
            <person name="Lu H.C."/>
            <person name="Ye Q.L."/>
            <person name="Zhang D."/>
            <person name="Wang J.Y."/>
            <person name="Li Y.F."/>
            <person name="Zhong Z.M."/>
            <person name="Liu X."/>
            <person name="Yu X."/>
            <person name="Liu D.K."/>
            <person name="Tu X.D."/>
            <person name="Liu B."/>
            <person name="Hao Y."/>
            <person name="Liao X.Y."/>
            <person name="Jiang Y.T."/>
            <person name="Sun W.H."/>
            <person name="Chen J."/>
            <person name="Chen Y.Q."/>
            <person name="Ai Y."/>
            <person name="Zhai J.W."/>
            <person name="Wu S.S."/>
            <person name="Zhou Z."/>
            <person name="Hsiao Y.Y."/>
            <person name="Wu W.L."/>
            <person name="Chen Y.Y."/>
            <person name="Lin Y.F."/>
            <person name="Hsu J.L."/>
            <person name="Li C.Y."/>
            <person name="Wang Z.W."/>
            <person name="Zhao X."/>
            <person name="Zhong W.Y."/>
            <person name="Ma X.K."/>
            <person name="Ma L."/>
            <person name="Huang J."/>
            <person name="Chen G.Z."/>
            <person name="Huang M.Z."/>
            <person name="Huang L."/>
            <person name="Peng D.H."/>
            <person name="Luo Y.B."/>
            <person name="Zou S.Q."/>
            <person name="Chen S.P."/>
            <person name="Lan S."/>
            <person name="Tsai W.C."/>
            <person name="Van de Peer Y."/>
            <person name="Liu Z.J."/>
        </authorList>
    </citation>
    <scope>NUCLEOTIDE SEQUENCE [LARGE SCALE GENOMIC DNA]</scope>
    <source>
        <strain evidence="2">Lor288</strain>
    </source>
</reference>
<sequence>METGSARVLRESASCPSGEFPLRRSIPQGSFGGGPKVERTNKSQPKSGTKRCSTPQTKTRWPPRSIPQGSFGGGPKVGRTNKSQPKSGTKRCSTPQTKTRWPPRLKPHQPLPNPYTNAPAMVNTAKPYQMSFMKLSPTLTSRTSYDRRVKITSATSAIKSVFGQEQQRDDLCFTTVCFSL</sequence>
<feature type="compositionally biased region" description="Polar residues" evidence="1">
    <location>
        <begin position="42"/>
        <end position="59"/>
    </location>
</feature>
<dbReference type="Proteomes" id="UP001412067">
    <property type="component" value="Unassembled WGS sequence"/>
</dbReference>
<feature type="region of interest" description="Disordered" evidence="1">
    <location>
        <begin position="1"/>
        <end position="116"/>
    </location>
</feature>